<keyword evidence="12" id="KW-0449">Lipoprotein</keyword>
<dbReference type="GO" id="GO:0098552">
    <property type="term" value="C:side of membrane"/>
    <property type="evidence" value="ECO:0007669"/>
    <property type="project" value="UniProtKB-KW"/>
</dbReference>
<keyword evidence="7 15" id="KW-0812">Transmembrane</keyword>
<dbReference type="InterPro" id="IPR052337">
    <property type="entry name" value="SAT4-like"/>
</dbReference>
<dbReference type="PANTHER" id="PTHR33048:SF143">
    <property type="entry name" value="EXTRACELLULAR MEMBRANE PROTEIN CFEM DOMAIN-CONTAINING PROTEIN-RELATED"/>
    <property type="match status" value="1"/>
</dbReference>
<dbReference type="AlphaFoldDB" id="A0AAE0PK53"/>
<name>A0AAE0PK53_SORBR</name>
<evidence type="ECO:0000256" key="14">
    <source>
        <dbReference type="SAM" id="MobiDB-lite"/>
    </source>
</evidence>
<comment type="caution">
    <text evidence="19">The sequence shown here is derived from an EMBL/GenBank/DDBJ whole genome shotgun (WGS) entry which is preliminary data.</text>
</comment>
<protein>
    <recommendedName>
        <fullName evidence="21">Extracellular membrane protein CFEM domain-containing protein</fullName>
    </recommendedName>
</protein>
<dbReference type="Pfam" id="PF20684">
    <property type="entry name" value="Fung_rhodopsin"/>
    <property type="match status" value="1"/>
</dbReference>
<evidence type="ECO:0000313" key="20">
    <source>
        <dbReference type="Proteomes" id="UP001281003"/>
    </source>
</evidence>
<keyword evidence="8 16" id="KW-0732">Signal</keyword>
<feature type="chain" id="PRO_5041950720" description="Extracellular membrane protein CFEM domain-containing protein" evidence="16">
    <location>
        <begin position="26"/>
        <end position="511"/>
    </location>
</feature>
<evidence type="ECO:0000256" key="16">
    <source>
        <dbReference type="SAM" id="SignalP"/>
    </source>
</evidence>
<comment type="subcellular location">
    <subcellularLocation>
        <location evidence="2">Membrane</location>
        <topology evidence="2">Lipid-anchor</topology>
        <topology evidence="2">GPI-anchor</topology>
    </subcellularLocation>
    <subcellularLocation>
        <location evidence="1">Membrane</location>
        <topology evidence="1">Multi-pass membrane protein</topology>
    </subcellularLocation>
    <subcellularLocation>
        <location evidence="3">Secreted</location>
    </subcellularLocation>
</comment>
<keyword evidence="5" id="KW-0964">Secreted</keyword>
<feature type="region of interest" description="Disordered" evidence="14">
    <location>
        <begin position="406"/>
        <end position="511"/>
    </location>
</feature>
<dbReference type="GO" id="GO:0005576">
    <property type="term" value="C:extracellular region"/>
    <property type="evidence" value="ECO:0007669"/>
    <property type="project" value="UniProtKB-SubCell"/>
</dbReference>
<feature type="transmembrane region" description="Helical" evidence="15">
    <location>
        <begin position="147"/>
        <end position="168"/>
    </location>
</feature>
<evidence type="ECO:0000259" key="17">
    <source>
        <dbReference type="Pfam" id="PF05730"/>
    </source>
</evidence>
<feature type="compositionally biased region" description="Basic residues" evidence="14">
    <location>
        <begin position="434"/>
        <end position="444"/>
    </location>
</feature>
<evidence type="ECO:0000256" key="12">
    <source>
        <dbReference type="ARBA" id="ARBA00023288"/>
    </source>
</evidence>
<evidence type="ECO:0000256" key="3">
    <source>
        <dbReference type="ARBA" id="ARBA00004613"/>
    </source>
</evidence>
<keyword evidence="11" id="KW-1015">Disulfide bond</keyword>
<evidence type="ECO:0000256" key="11">
    <source>
        <dbReference type="ARBA" id="ARBA00023157"/>
    </source>
</evidence>
<evidence type="ECO:0000256" key="2">
    <source>
        <dbReference type="ARBA" id="ARBA00004589"/>
    </source>
</evidence>
<evidence type="ECO:0000256" key="4">
    <source>
        <dbReference type="ARBA" id="ARBA00010031"/>
    </source>
</evidence>
<comment type="similarity">
    <text evidence="13">Belongs to the SAT4 family.</text>
</comment>
<evidence type="ECO:0000256" key="1">
    <source>
        <dbReference type="ARBA" id="ARBA00004141"/>
    </source>
</evidence>
<reference evidence="19" key="1">
    <citation type="journal article" date="2023" name="Mol. Phylogenet. Evol.">
        <title>Genome-scale phylogeny and comparative genomics of the fungal order Sordariales.</title>
        <authorList>
            <person name="Hensen N."/>
            <person name="Bonometti L."/>
            <person name="Westerberg I."/>
            <person name="Brannstrom I.O."/>
            <person name="Guillou S."/>
            <person name="Cros-Aarteil S."/>
            <person name="Calhoun S."/>
            <person name="Haridas S."/>
            <person name="Kuo A."/>
            <person name="Mondo S."/>
            <person name="Pangilinan J."/>
            <person name="Riley R."/>
            <person name="LaButti K."/>
            <person name="Andreopoulos B."/>
            <person name="Lipzen A."/>
            <person name="Chen C."/>
            <person name="Yan M."/>
            <person name="Daum C."/>
            <person name="Ng V."/>
            <person name="Clum A."/>
            <person name="Steindorff A."/>
            <person name="Ohm R.A."/>
            <person name="Martin F."/>
            <person name="Silar P."/>
            <person name="Natvig D.O."/>
            <person name="Lalanne C."/>
            <person name="Gautier V."/>
            <person name="Ament-Velasquez S.L."/>
            <person name="Kruys A."/>
            <person name="Hutchinson M.I."/>
            <person name="Powell A.J."/>
            <person name="Barry K."/>
            <person name="Miller A.N."/>
            <person name="Grigoriev I.V."/>
            <person name="Debuchy R."/>
            <person name="Gladieux P."/>
            <person name="Hiltunen Thoren M."/>
            <person name="Johannesson H."/>
        </authorList>
    </citation>
    <scope>NUCLEOTIDE SEQUENCE</scope>
    <source>
        <strain evidence="19">FGSC 1904</strain>
    </source>
</reference>
<feature type="compositionally biased region" description="Basic and acidic residues" evidence="14">
    <location>
        <begin position="500"/>
        <end position="511"/>
    </location>
</feature>
<feature type="transmembrane region" description="Helical" evidence="15">
    <location>
        <begin position="119"/>
        <end position="140"/>
    </location>
</feature>
<evidence type="ECO:0000256" key="5">
    <source>
        <dbReference type="ARBA" id="ARBA00022525"/>
    </source>
</evidence>
<keyword evidence="6" id="KW-0336">GPI-anchor</keyword>
<feature type="transmembrane region" description="Helical" evidence="15">
    <location>
        <begin position="231"/>
        <end position="252"/>
    </location>
</feature>
<evidence type="ECO:0000256" key="6">
    <source>
        <dbReference type="ARBA" id="ARBA00022622"/>
    </source>
</evidence>
<evidence type="ECO:0000259" key="18">
    <source>
        <dbReference type="Pfam" id="PF20684"/>
    </source>
</evidence>
<gene>
    <name evidence="19" type="ORF">B0T20DRAFT_113825</name>
</gene>
<reference evidence="19" key="2">
    <citation type="submission" date="2023-07" db="EMBL/GenBank/DDBJ databases">
        <authorList>
            <consortium name="Lawrence Berkeley National Laboratory"/>
            <person name="Haridas S."/>
            <person name="Hensen N."/>
            <person name="Bonometti L."/>
            <person name="Westerberg I."/>
            <person name="Brannstrom I.O."/>
            <person name="Guillou S."/>
            <person name="Cros-Aarteil S."/>
            <person name="Calhoun S."/>
            <person name="Kuo A."/>
            <person name="Mondo S."/>
            <person name="Pangilinan J."/>
            <person name="Riley R."/>
            <person name="LaButti K."/>
            <person name="Andreopoulos B."/>
            <person name="Lipzen A."/>
            <person name="Chen C."/>
            <person name="Yanf M."/>
            <person name="Daum C."/>
            <person name="Ng V."/>
            <person name="Clum A."/>
            <person name="Steindorff A."/>
            <person name="Ohm R."/>
            <person name="Martin F."/>
            <person name="Silar P."/>
            <person name="Natvig D."/>
            <person name="Lalanne C."/>
            <person name="Gautier V."/>
            <person name="Ament-velasquez S.L."/>
            <person name="Kruys A."/>
            <person name="Hutchinson M.I."/>
            <person name="Powell A.J."/>
            <person name="Barry K."/>
            <person name="Miller A.N."/>
            <person name="Grigoriev I.V."/>
            <person name="Debuchy R."/>
            <person name="Gladieux P."/>
            <person name="Thoren M.H."/>
            <person name="Johannesson H."/>
        </authorList>
    </citation>
    <scope>NUCLEOTIDE SEQUENCE</scope>
    <source>
        <strain evidence="19">FGSC 1904</strain>
    </source>
</reference>
<feature type="signal peptide" evidence="16">
    <location>
        <begin position="1"/>
        <end position="25"/>
    </location>
</feature>
<proteinExistence type="inferred from homology"/>
<dbReference type="EMBL" id="JAUTDP010000002">
    <property type="protein sequence ID" value="KAK3401374.1"/>
    <property type="molecule type" value="Genomic_DNA"/>
</dbReference>
<evidence type="ECO:0000256" key="10">
    <source>
        <dbReference type="ARBA" id="ARBA00023136"/>
    </source>
</evidence>
<dbReference type="Proteomes" id="UP001281003">
    <property type="component" value="Unassembled WGS sequence"/>
</dbReference>
<dbReference type="PANTHER" id="PTHR33048">
    <property type="entry name" value="PTH11-LIKE INTEGRAL MEMBRANE PROTEIN (AFU_ORTHOLOGUE AFUA_5G11245)"/>
    <property type="match status" value="1"/>
</dbReference>
<evidence type="ECO:0008006" key="21">
    <source>
        <dbReference type="Google" id="ProtNLM"/>
    </source>
</evidence>
<keyword evidence="6" id="KW-0325">Glycoprotein</keyword>
<keyword evidence="20" id="KW-1185">Reference proteome</keyword>
<dbReference type="InterPro" id="IPR008427">
    <property type="entry name" value="Extracellular_membr_CFEM_dom"/>
</dbReference>
<sequence length="511" mass="56596">MGSLRNTVAILGLCLFLFFTNIATAEEIIETEPISIADALQGLPECALECLVDTITSTGTCGNLTHPIPNMGECVCASRQISDVSTVCIRGACTVKESLTAKNITSFLCHEPIRKNNTIIPVLSVFIGLAWFAVILRVLARLLTKAFFWWDDLCNLFAFVGCIAFTALNIKQVDHGYGIDIWFVSFDDITMVLRLFFANMLLYTISRFFVRASIILFYLRVFPSDNKLNRLLTWTMVFNVVYNLSFLFAVIFQCHPVKDFWMSWTGEHEGHCGNVQALVWSAAATGIVFDIWLLALPFPQLFALNLHWKKKIMGSLMFSVGAAIMIISLIRLKTIPTFTRAVNPTKDIVELCIWSGIEIDVGVICPCLPSMRLLFRKFLPTILGTTDKYELEPVSANAANGTGINRSLARKSKPMFTETATEHDGGSCGDLHSHGGHGGHGHGHGVHDDVSSMGSTKFDGCGRDDDHDHDHDEHDEHDGRRHCGTSSESVTELVNDDEGDLKKRGGRGDKV</sequence>
<organism evidence="19 20">
    <name type="scientific">Sordaria brevicollis</name>
    <dbReference type="NCBI Taxonomy" id="83679"/>
    <lineage>
        <taxon>Eukaryota</taxon>
        <taxon>Fungi</taxon>
        <taxon>Dikarya</taxon>
        <taxon>Ascomycota</taxon>
        <taxon>Pezizomycotina</taxon>
        <taxon>Sordariomycetes</taxon>
        <taxon>Sordariomycetidae</taxon>
        <taxon>Sordariales</taxon>
        <taxon>Sordariaceae</taxon>
        <taxon>Sordaria</taxon>
    </lineage>
</organism>
<feature type="domain" description="CFEM" evidence="17">
    <location>
        <begin position="40"/>
        <end position="110"/>
    </location>
</feature>
<feature type="domain" description="Rhodopsin" evidence="18">
    <location>
        <begin position="136"/>
        <end position="377"/>
    </location>
</feature>
<dbReference type="InterPro" id="IPR049326">
    <property type="entry name" value="Rhodopsin_dom_fungi"/>
</dbReference>
<evidence type="ECO:0000256" key="15">
    <source>
        <dbReference type="SAM" id="Phobius"/>
    </source>
</evidence>
<accession>A0AAE0PK53</accession>
<comment type="similarity">
    <text evidence="4">Belongs to the RBT5 family.</text>
</comment>
<dbReference type="Pfam" id="PF05730">
    <property type="entry name" value="CFEM"/>
    <property type="match status" value="1"/>
</dbReference>
<feature type="compositionally biased region" description="Basic and acidic residues" evidence="14">
    <location>
        <begin position="460"/>
        <end position="481"/>
    </location>
</feature>
<evidence type="ECO:0000256" key="7">
    <source>
        <dbReference type="ARBA" id="ARBA00022692"/>
    </source>
</evidence>
<evidence type="ECO:0000256" key="9">
    <source>
        <dbReference type="ARBA" id="ARBA00022989"/>
    </source>
</evidence>
<keyword evidence="10 15" id="KW-0472">Membrane</keyword>
<evidence type="ECO:0000313" key="19">
    <source>
        <dbReference type="EMBL" id="KAK3401374.1"/>
    </source>
</evidence>
<evidence type="ECO:0000256" key="13">
    <source>
        <dbReference type="ARBA" id="ARBA00038359"/>
    </source>
</evidence>
<feature type="transmembrane region" description="Helical" evidence="15">
    <location>
        <begin position="277"/>
        <end position="299"/>
    </location>
</feature>
<keyword evidence="9 15" id="KW-1133">Transmembrane helix</keyword>
<evidence type="ECO:0000256" key="8">
    <source>
        <dbReference type="ARBA" id="ARBA00022729"/>
    </source>
</evidence>
<feature type="transmembrane region" description="Helical" evidence="15">
    <location>
        <begin position="311"/>
        <end position="330"/>
    </location>
</feature>